<dbReference type="AlphaFoldDB" id="A0A163KC97"/>
<evidence type="ECO:0000256" key="3">
    <source>
        <dbReference type="PROSITE-ProRule" id="PRU00267"/>
    </source>
</evidence>
<gene>
    <name evidence="5" type="primary">ABSGL_15505.1 scaffold 17607</name>
</gene>
<feature type="DNA-binding region" description="HMG box" evidence="3">
    <location>
        <begin position="11"/>
        <end position="79"/>
    </location>
</feature>
<evidence type="ECO:0000259" key="4">
    <source>
        <dbReference type="PROSITE" id="PS50118"/>
    </source>
</evidence>
<keyword evidence="3" id="KW-0539">Nucleus</keyword>
<reference evidence="5" key="1">
    <citation type="submission" date="2016-04" db="EMBL/GenBank/DDBJ databases">
        <authorList>
            <person name="Evans L.H."/>
            <person name="Alamgir A."/>
            <person name="Owens N."/>
            <person name="Weber N.D."/>
            <person name="Virtaneva K."/>
            <person name="Barbian K."/>
            <person name="Babar A."/>
            <person name="Rosenke K."/>
        </authorList>
    </citation>
    <scope>NUCLEOTIDE SEQUENCE [LARGE SCALE GENOMIC DNA]</scope>
    <source>
        <strain evidence="5">CBS 101.48</strain>
    </source>
</reference>
<dbReference type="Gene3D" id="1.10.30.10">
    <property type="entry name" value="High mobility group box domain"/>
    <property type="match status" value="1"/>
</dbReference>
<dbReference type="GO" id="GO:0001228">
    <property type="term" value="F:DNA-binding transcription activator activity, RNA polymerase II-specific"/>
    <property type="evidence" value="ECO:0007669"/>
    <property type="project" value="TreeGrafter"/>
</dbReference>
<dbReference type="InterPro" id="IPR036910">
    <property type="entry name" value="HMG_box_dom_sf"/>
</dbReference>
<protein>
    <recommendedName>
        <fullName evidence="4">HMG box domain-containing protein</fullName>
    </recommendedName>
</protein>
<evidence type="ECO:0000313" key="6">
    <source>
        <dbReference type="Proteomes" id="UP000078561"/>
    </source>
</evidence>
<dbReference type="Pfam" id="PF00505">
    <property type="entry name" value="HMG_box"/>
    <property type="match status" value="1"/>
</dbReference>
<dbReference type="GO" id="GO:0000978">
    <property type="term" value="F:RNA polymerase II cis-regulatory region sequence-specific DNA binding"/>
    <property type="evidence" value="ECO:0007669"/>
    <property type="project" value="TreeGrafter"/>
</dbReference>
<dbReference type="PROSITE" id="PS50118">
    <property type="entry name" value="HMG_BOX_2"/>
    <property type="match status" value="1"/>
</dbReference>
<dbReference type="OMA" id="KEMSDHE"/>
<feature type="domain" description="HMG box" evidence="4">
    <location>
        <begin position="11"/>
        <end position="79"/>
    </location>
</feature>
<keyword evidence="6" id="KW-1185">Reference proteome</keyword>
<dbReference type="PANTHER" id="PTHR10270:SF161">
    <property type="entry name" value="SEX-DETERMINING REGION Y PROTEIN"/>
    <property type="match status" value="1"/>
</dbReference>
<evidence type="ECO:0000256" key="1">
    <source>
        <dbReference type="ARBA" id="ARBA00023125"/>
    </source>
</evidence>
<dbReference type="InterPro" id="IPR050140">
    <property type="entry name" value="SRY-related_HMG-box_TF-like"/>
</dbReference>
<dbReference type="GO" id="GO:0005634">
    <property type="term" value="C:nucleus"/>
    <property type="evidence" value="ECO:0007669"/>
    <property type="project" value="UniProtKB-UniRule"/>
</dbReference>
<dbReference type="Proteomes" id="UP000078561">
    <property type="component" value="Unassembled WGS sequence"/>
</dbReference>
<dbReference type="EMBL" id="LT555210">
    <property type="protein sequence ID" value="SAM09796.1"/>
    <property type="molecule type" value="Genomic_DNA"/>
</dbReference>
<dbReference type="SMART" id="SM00398">
    <property type="entry name" value="HMG"/>
    <property type="match status" value="1"/>
</dbReference>
<proteinExistence type="predicted"/>
<dbReference type="OrthoDB" id="6247875at2759"/>
<dbReference type="InterPro" id="IPR009071">
    <property type="entry name" value="HMG_box_dom"/>
</dbReference>
<organism evidence="5">
    <name type="scientific">Absidia glauca</name>
    <name type="common">Pin mould</name>
    <dbReference type="NCBI Taxonomy" id="4829"/>
    <lineage>
        <taxon>Eukaryota</taxon>
        <taxon>Fungi</taxon>
        <taxon>Fungi incertae sedis</taxon>
        <taxon>Mucoromycota</taxon>
        <taxon>Mucoromycotina</taxon>
        <taxon>Mucoromycetes</taxon>
        <taxon>Mucorales</taxon>
        <taxon>Cunninghamellaceae</taxon>
        <taxon>Absidia</taxon>
    </lineage>
</organism>
<evidence type="ECO:0000313" key="5">
    <source>
        <dbReference type="EMBL" id="SAM09796.1"/>
    </source>
</evidence>
<evidence type="ECO:0000256" key="2">
    <source>
        <dbReference type="ARBA" id="ARBA00023163"/>
    </source>
</evidence>
<accession>A0A163KC97</accession>
<dbReference type="SUPFAM" id="SSF47095">
    <property type="entry name" value="HMG-box"/>
    <property type="match status" value="1"/>
</dbReference>
<dbReference type="InParanoid" id="A0A163KC97"/>
<dbReference type="GO" id="GO:0030154">
    <property type="term" value="P:cell differentiation"/>
    <property type="evidence" value="ECO:0007669"/>
    <property type="project" value="TreeGrafter"/>
</dbReference>
<keyword evidence="1 3" id="KW-0238">DNA-binding</keyword>
<name>A0A163KC97_ABSGL</name>
<dbReference type="STRING" id="4829.A0A163KC97"/>
<sequence>MTTTTTATKKISRPINCFMTFRLEKYPEIQRQSPKMNHRDISKVIAKWWKEMSDHEKEPYRIQAFKAKAEHEKKYPDYKYRPIKRSERKVRRYRRREDAETRRRKAKQAELSVKPWLDMEAPSAVTTPSSTSSISNYFTLGSPESTFDLDNGFSLFSFNPSCEQDVASWLDMAQCCTSLDMLLVDPSPILPNTPTPISTYDFFWPYLTEDFSNVPPLYGVDFLTS</sequence>
<dbReference type="PANTHER" id="PTHR10270">
    <property type="entry name" value="SOX TRANSCRIPTION FACTOR"/>
    <property type="match status" value="1"/>
</dbReference>
<keyword evidence="2" id="KW-0804">Transcription</keyword>
<dbReference type="CDD" id="cd01389">
    <property type="entry name" value="HMG-box_ROX1-like"/>
    <property type="match status" value="1"/>
</dbReference>